<evidence type="ECO:0000313" key="1">
    <source>
        <dbReference type="EMBL" id="ABV92121.1"/>
    </source>
</evidence>
<dbReference type="RefSeq" id="WP_012177051.1">
    <property type="nucleotide sequence ID" value="NC_009952.1"/>
</dbReference>
<accession>A8LMX7</accession>
<reference evidence="2" key="1">
    <citation type="journal article" date="2010" name="ISME J.">
        <title>The complete genome sequence of the algal symbiont Dinoroseobacter shibae: a hitchhiker's guide to life in the sea.</title>
        <authorList>
            <person name="Wagner-Dobler I."/>
            <person name="Ballhausen B."/>
            <person name="Berger M."/>
            <person name="Brinkhoff T."/>
            <person name="Buchholz I."/>
            <person name="Bunk B."/>
            <person name="Cypionka H."/>
            <person name="Daniel R."/>
            <person name="Drepper T."/>
            <person name="Gerdts G."/>
            <person name="Hahnke S."/>
            <person name="Han C."/>
            <person name="Jahn D."/>
            <person name="Kalhoefer D."/>
            <person name="Kiss H."/>
            <person name="Klenk H.P."/>
            <person name="Kyrpides N."/>
            <person name="Liebl W."/>
            <person name="Liesegang H."/>
            <person name="Meincke L."/>
            <person name="Pati A."/>
            <person name="Petersen J."/>
            <person name="Piekarski T."/>
            <person name="Pommerenke C."/>
            <person name="Pradella S."/>
            <person name="Pukall R."/>
            <person name="Rabus R."/>
            <person name="Stackebrandt E."/>
            <person name="Thole S."/>
            <person name="Thompson L."/>
            <person name="Tielen P."/>
            <person name="Tomasch J."/>
            <person name="von Jan M."/>
            <person name="Wanphrut N."/>
            <person name="Wichels A."/>
            <person name="Zech H."/>
            <person name="Simon M."/>
        </authorList>
    </citation>
    <scope>NUCLEOTIDE SEQUENCE [LARGE SCALE GENOMIC DNA]</scope>
    <source>
        <strain evidence="2">DSM 16493 / NCIMB 14021 / DFL 12</strain>
    </source>
</reference>
<dbReference type="EMBL" id="CP000830">
    <property type="protein sequence ID" value="ABV92121.1"/>
    <property type="molecule type" value="Genomic_DNA"/>
</dbReference>
<protein>
    <recommendedName>
        <fullName evidence="3">DUF3775 domain-containing protein</fullName>
    </recommendedName>
</protein>
<dbReference type="HOGENOM" id="CLU_122278_0_0_5"/>
<name>A8LMX7_DINSH</name>
<dbReference type="Pfam" id="PF12616">
    <property type="entry name" value="DUF3775"/>
    <property type="match status" value="1"/>
</dbReference>
<evidence type="ECO:0000313" key="2">
    <source>
        <dbReference type="Proteomes" id="UP000006833"/>
    </source>
</evidence>
<dbReference type="InterPro" id="IPR022254">
    <property type="entry name" value="DUF3775"/>
</dbReference>
<gene>
    <name evidence="1" type="ordered locus">Dshi_0372</name>
</gene>
<dbReference type="Proteomes" id="UP000006833">
    <property type="component" value="Chromosome"/>
</dbReference>
<evidence type="ECO:0008006" key="3">
    <source>
        <dbReference type="Google" id="ProtNLM"/>
    </source>
</evidence>
<dbReference type="eggNOG" id="ENOG5032ZE4">
    <property type="taxonomic scope" value="Bacteria"/>
</dbReference>
<dbReference type="STRING" id="398580.Dshi_0372"/>
<dbReference type="KEGG" id="dsh:Dshi_0372"/>
<sequence>MLDISNAKIAQVIMLSREGKMAEGQLHGFIANLNEDEQASLVAVMWIGREDFDPEDLAEAKRTALAEASAPTEEYLSNQPLLADYLESGLDALGVDVTEAEADVMRR</sequence>
<organism evidence="1 2">
    <name type="scientific">Dinoroseobacter shibae (strain DSM 16493 / NCIMB 14021 / DFL 12)</name>
    <dbReference type="NCBI Taxonomy" id="398580"/>
    <lineage>
        <taxon>Bacteria</taxon>
        <taxon>Pseudomonadati</taxon>
        <taxon>Pseudomonadota</taxon>
        <taxon>Alphaproteobacteria</taxon>
        <taxon>Rhodobacterales</taxon>
        <taxon>Roseobacteraceae</taxon>
        <taxon>Dinoroseobacter</taxon>
    </lineage>
</organism>
<proteinExistence type="predicted"/>
<dbReference type="AlphaFoldDB" id="A8LMX7"/>
<keyword evidence="2" id="KW-1185">Reference proteome</keyword>
<dbReference type="OrthoDB" id="5641374at2"/>